<proteinExistence type="predicted"/>
<dbReference type="EMBL" id="REGN01001135">
    <property type="protein sequence ID" value="RNA36735.1"/>
    <property type="molecule type" value="Genomic_DNA"/>
</dbReference>
<comment type="caution">
    <text evidence="1">The sequence shown here is derived from an EMBL/GenBank/DDBJ whole genome shotgun (WGS) entry which is preliminary data.</text>
</comment>
<protein>
    <submittedName>
        <fullName evidence="1">Uncharacterized protein</fullName>
    </submittedName>
</protein>
<evidence type="ECO:0000313" key="1">
    <source>
        <dbReference type="EMBL" id="RNA36735.1"/>
    </source>
</evidence>
<accession>A0A3M7SM29</accession>
<reference evidence="1 2" key="1">
    <citation type="journal article" date="2018" name="Sci. Rep.">
        <title>Genomic signatures of local adaptation to the degree of environmental predictability in rotifers.</title>
        <authorList>
            <person name="Franch-Gras L."/>
            <person name="Hahn C."/>
            <person name="Garcia-Roger E.M."/>
            <person name="Carmona M.J."/>
            <person name="Serra M."/>
            <person name="Gomez A."/>
        </authorList>
    </citation>
    <scope>NUCLEOTIDE SEQUENCE [LARGE SCALE GENOMIC DNA]</scope>
    <source>
        <strain evidence="1">HYR1</strain>
    </source>
</reference>
<sequence length="69" mass="8331">MNSVLRNTIIIEVGLYRKIEACLIFKTNQFKCTEAFMCHNYLVRFCSKALINYQFLYRIIKLCNKKRFI</sequence>
<gene>
    <name evidence="1" type="ORF">BpHYR1_050677</name>
</gene>
<evidence type="ECO:0000313" key="2">
    <source>
        <dbReference type="Proteomes" id="UP000276133"/>
    </source>
</evidence>
<name>A0A3M7SM29_BRAPC</name>
<organism evidence="1 2">
    <name type="scientific">Brachionus plicatilis</name>
    <name type="common">Marine rotifer</name>
    <name type="synonym">Brachionus muelleri</name>
    <dbReference type="NCBI Taxonomy" id="10195"/>
    <lineage>
        <taxon>Eukaryota</taxon>
        <taxon>Metazoa</taxon>
        <taxon>Spiralia</taxon>
        <taxon>Gnathifera</taxon>
        <taxon>Rotifera</taxon>
        <taxon>Eurotatoria</taxon>
        <taxon>Monogononta</taxon>
        <taxon>Pseudotrocha</taxon>
        <taxon>Ploima</taxon>
        <taxon>Brachionidae</taxon>
        <taxon>Brachionus</taxon>
    </lineage>
</organism>
<dbReference type="Proteomes" id="UP000276133">
    <property type="component" value="Unassembled WGS sequence"/>
</dbReference>
<dbReference type="AlphaFoldDB" id="A0A3M7SM29"/>
<keyword evidence="2" id="KW-1185">Reference proteome</keyword>